<evidence type="ECO:0000256" key="3">
    <source>
        <dbReference type="ARBA" id="ARBA00023315"/>
    </source>
</evidence>
<feature type="domain" description="2-oxoacid dehydrogenase acyltransferase catalytic" evidence="4">
    <location>
        <begin position="1"/>
        <end position="133"/>
    </location>
</feature>
<evidence type="ECO:0000313" key="5">
    <source>
        <dbReference type="EMBL" id="KAL0479661.1"/>
    </source>
</evidence>
<dbReference type="InterPro" id="IPR050743">
    <property type="entry name" value="2-oxoacid_DH_E2_comp"/>
</dbReference>
<organism evidence="5 6">
    <name type="scientific">Acrasis kona</name>
    <dbReference type="NCBI Taxonomy" id="1008807"/>
    <lineage>
        <taxon>Eukaryota</taxon>
        <taxon>Discoba</taxon>
        <taxon>Heterolobosea</taxon>
        <taxon>Tetramitia</taxon>
        <taxon>Eutetramitia</taxon>
        <taxon>Acrasidae</taxon>
        <taxon>Acrasis</taxon>
    </lineage>
</organism>
<dbReference type="SUPFAM" id="SSF52777">
    <property type="entry name" value="CoA-dependent acyltransferases"/>
    <property type="match status" value="1"/>
</dbReference>
<dbReference type="PANTHER" id="PTHR43178:SF5">
    <property type="entry name" value="LIPOAMIDE ACYLTRANSFERASE COMPONENT OF BRANCHED-CHAIN ALPHA-KETO ACID DEHYDROGENASE COMPLEX, MITOCHONDRIAL"/>
    <property type="match status" value="1"/>
</dbReference>
<sequence length="136" mass="14873">MDTPQGLLVPNIKNVNELSILEIAQELSRLMKLGQDGKLTADDLKNGTITLSNVGTIGGTYARPLITPPEVCIGAIGKMRRVPAFVGKSNEVVATNIMYVSWSGDHRIVDGATLTRFSNAWKEYLETPEAMMLNLR</sequence>
<dbReference type="Gene3D" id="3.30.559.10">
    <property type="entry name" value="Chloramphenicol acetyltransferase-like domain"/>
    <property type="match status" value="1"/>
</dbReference>
<dbReference type="EMBL" id="JAOPGA020000585">
    <property type="protein sequence ID" value="KAL0479661.1"/>
    <property type="molecule type" value="Genomic_DNA"/>
</dbReference>
<dbReference type="Proteomes" id="UP001431209">
    <property type="component" value="Unassembled WGS sequence"/>
</dbReference>
<dbReference type="GO" id="GO:0005739">
    <property type="term" value="C:mitochondrion"/>
    <property type="evidence" value="ECO:0007669"/>
    <property type="project" value="TreeGrafter"/>
</dbReference>
<protein>
    <submittedName>
        <fullName evidence="5">Lipoamide acyltransferase, mitochondrial</fullName>
    </submittedName>
</protein>
<dbReference type="PANTHER" id="PTHR43178">
    <property type="entry name" value="DIHYDROLIPOAMIDE ACETYLTRANSFERASE COMPONENT OF PYRUVATE DEHYDROGENASE COMPLEX"/>
    <property type="match status" value="1"/>
</dbReference>
<comment type="caution">
    <text evidence="5">The sequence shown here is derived from an EMBL/GenBank/DDBJ whole genome shotgun (WGS) entry which is preliminary data.</text>
</comment>
<dbReference type="GO" id="GO:0016407">
    <property type="term" value="F:acetyltransferase activity"/>
    <property type="evidence" value="ECO:0007669"/>
    <property type="project" value="TreeGrafter"/>
</dbReference>
<evidence type="ECO:0000256" key="1">
    <source>
        <dbReference type="ARBA" id="ARBA00001938"/>
    </source>
</evidence>
<accession>A0AAW2YS73</accession>
<evidence type="ECO:0000259" key="4">
    <source>
        <dbReference type="Pfam" id="PF00198"/>
    </source>
</evidence>
<evidence type="ECO:0000256" key="2">
    <source>
        <dbReference type="ARBA" id="ARBA00022679"/>
    </source>
</evidence>
<keyword evidence="2" id="KW-0808">Transferase</keyword>
<comment type="cofactor">
    <cofactor evidence="1">
        <name>(R)-lipoate</name>
        <dbReference type="ChEBI" id="CHEBI:83088"/>
    </cofactor>
</comment>
<evidence type="ECO:0000313" key="6">
    <source>
        <dbReference type="Proteomes" id="UP001431209"/>
    </source>
</evidence>
<dbReference type="InterPro" id="IPR023213">
    <property type="entry name" value="CAT-like_dom_sf"/>
</dbReference>
<gene>
    <name evidence="5" type="ORF">AKO1_010992</name>
</gene>
<keyword evidence="6" id="KW-1185">Reference proteome</keyword>
<dbReference type="GO" id="GO:0031405">
    <property type="term" value="F:lipoic acid binding"/>
    <property type="evidence" value="ECO:0007669"/>
    <property type="project" value="TreeGrafter"/>
</dbReference>
<dbReference type="Pfam" id="PF00198">
    <property type="entry name" value="2-oxoacid_dh"/>
    <property type="match status" value="1"/>
</dbReference>
<reference evidence="5 6" key="1">
    <citation type="submission" date="2024-03" db="EMBL/GenBank/DDBJ databases">
        <title>The Acrasis kona genome and developmental transcriptomes reveal deep origins of eukaryotic multicellular pathways.</title>
        <authorList>
            <person name="Sheikh S."/>
            <person name="Fu C.-J."/>
            <person name="Brown M.W."/>
            <person name="Baldauf S.L."/>
        </authorList>
    </citation>
    <scope>NUCLEOTIDE SEQUENCE [LARGE SCALE GENOMIC DNA]</scope>
    <source>
        <strain evidence="5 6">ATCC MYA-3509</strain>
    </source>
</reference>
<name>A0AAW2YS73_9EUKA</name>
<keyword evidence="3 5" id="KW-0012">Acyltransferase</keyword>
<proteinExistence type="predicted"/>
<dbReference type="InterPro" id="IPR001078">
    <property type="entry name" value="2-oxoacid_DH_actylTfrase"/>
</dbReference>
<dbReference type="AlphaFoldDB" id="A0AAW2YS73"/>